<dbReference type="GO" id="GO:0008798">
    <property type="term" value="F:beta-aspartyl-peptidase activity"/>
    <property type="evidence" value="ECO:0007669"/>
    <property type="project" value="UniProtKB-EC"/>
</dbReference>
<evidence type="ECO:0000256" key="6">
    <source>
        <dbReference type="ARBA" id="ARBA00049366"/>
    </source>
</evidence>
<dbReference type="SUPFAM" id="SSF56235">
    <property type="entry name" value="N-terminal nucleophile aminohydrolases (Ntn hydrolases)"/>
    <property type="match status" value="1"/>
</dbReference>
<feature type="site" description="Cleavage; by autolysis" evidence="11">
    <location>
        <begin position="114"/>
        <end position="115"/>
    </location>
</feature>
<dbReference type="InterPro" id="IPR029055">
    <property type="entry name" value="Ntn_hydrolases_N"/>
</dbReference>
<comment type="catalytic activity">
    <reaction evidence="1">
        <text>Cleavage of a beta-linked Asp residue from the N-terminus of a polypeptide.</text>
        <dbReference type="EC" id="3.4.19.5"/>
    </reaction>
</comment>
<dbReference type="Pfam" id="PF01112">
    <property type="entry name" value="Asparaginase_2"/>
    <property type="match status" value="1"/>
</dbReference>
<sequence>MVGLARSLQPLLRKRWWPCALQWRQDTRCFSREALPSMRWKQLFELWRTTLLSTQTEHVLLVGPWADDFAREMGMPLVDNGSLVSAKAKQRLEEFQCFHKTVQQSINVNQKEHDTVGAVAVDAAGHLACATSTGGLTGQRCGRVGDSPLVGAGGFADDSVCAVSTTGHGEAIARSCLAYDMAVRLQAGSSPTVAMEQALQRMRLKTQGGCAGAILVTPTGTVVTGTTTELMPWACRSKRGYQSGSQHDEHPL</sequence>
<keyword evidence="4" id="KW-0378">Hydrolase</keyword>
<name>A0A224YTW6_9ACAR</name>
<reference evidence="12" key="1">
    <citation type="journal article" date="2017" name="Parasit. Vectors">
        <title>Sialotranscriptomics of Rhipicephalus zambeziensis reveals intricate expression profiles of secretory proteins and suggests tight temporal transcriptional regulation during blood-feeding.</title>
        <authorList>
            <person name="de Castro M.H."/>
            <person name="de Klerk D."/>
            <person name="Pienaar R."/>
            <person name="Rees D.J.G."/>
            <person name="Mans B.J."/>
        </authorList>
    </citation>
    <scope>NUCLEOTIDE SEQUENCE</scope>
    <source>
        <tissue evidence="12">Salivary glands</tissue>
    </source>
</reference>
<dbReference type="GO" id="GO:0004067">
    <property type="term" value="F:asparaginase activity"/>
    <property type="evidence" value="ECO:0007669"/>
    <property type="project" value="UniProtKB-EC"/>
</dbReference>
<dbReference type="Gene3D" id="3.60.20.30">
    <property type="entry name" value="(Glycosyl)asparaginase"/>
    <property type="match status" value="1"/>
</dbReference>
<protein>
    <submittedName>
        <fullName evidence="12">Asparaginase</fullName>
    </submittedName>
</protein>
<keyword evidence="5" id="KW-0068">Autocatalytic cleavage</keyword>
<evidence type="ECO:0000256" key="7">
    <source>
        <dbReference type="ARBA" id="ARBA00054922"/>
    </source>
</evidence>
<evidence type="ECO:0000256" key="2">
    <source>
        <dbReference type="ARBA" id="ARBA00010872"/>
    </source>
</evidence>
<feature type="active site" description="Nucleophile" evidence="9">
    <location>
        <position position="115"/>
    </location>
</feature>
<accession>A0A224YTW6</accession>
<dbReference type="AlphaFoldDB" id="A0A224YTW6"/>
<evidence type="ECO:0000256" key="9">
    <source>
        <dbReference type="PIRSR" id="PIRSR600246-1"/>
    </source>
</evidence>
<evidence type="ECO:0000256" key="8">
    <source>
        <dbReference type="ARBA" id="ARBA00061780"/>
    </source>
</evidence>
<comment type="catalytic activity">
    <reaction evidence="6">
        <text>L-asparagine + H2O = L-aspartate + NH4(+)</text>
        <dbReference type="Rhea" id="RHEA:21016"/>
        <dbReference type="ChEBI" id="CHEBI:15377"/>
        <dbReference type="ChEBI" id="CHEBI:28938"/>
        <dbReference type="ChEBI" id="CHEBI:29991"/>
        <dbReference type="ChEBI" id="CHEBI:58048"/>
        <dbReference type="EC" id="3.5.1.1"/>
    </reaction>
</comment>
<organism evidence="12">
    <name type="scientific">Rhipicephalus zambeziensis</name>
    <dbReference type="NCBI Taxonomy" id="60191"/>
    <lineage>
        <taxon>Eukaryota</taxon>
        <taxon>Metazoa</taxon>
        <taxon>Ecdysozoa</taxon>
        <taxon>Arthropoda</taxon>
        <taxon>Chelicerata</taxon>
        <taxon>Arachnida</taxon>
        <taxon>Acari</taxon>
        <taxon>Parasitiformes</taxon>
        <taxon>Ixodida</taxon>
        <taxon>Ixodoidea</taxon>
        <taxon>Ixodidae</taxon>
        <taxon>Rhipicephalinae</taxon>
        <taxon>Rhipicephalus</taxon>
        <taxon>Rhipicephalus</taxon>
    </lineage>
</organism>
<comment type="function">
    <text evidence="7">Has both L-asparaginase and beta-aspartyl peptidase activity. Does not have aspartylglucosaminidase activity and is inactive toward GlcNAc-L-Asn. Likewise, has no activity toward glutamine.</text>
</comment>
<evidence type="ECO:0000256" key="11">
    <source>
        <dbReference type="PIRSR" id="PIRSR600246-3"/>
    </source>
</evidence>
<dbReference type="EMBL" id="GFPF01006126">
    <property type="protein sequence ID" value="MAA17272.1"/>
    <property type="molecule type" value="Transcribed_RNA"/>
</dbReference>
<dbReference type="GO" id="GO:0006508">
    <property type="term" value="P:proteolysis"/>
    <property type="evidence" value="ECO:0007669"/>
    <property type="project" value="UniProtKB-KW"/>
</dbReference>
<dbReference type="GO" id="GO:0033345">
    <property type="term" value="P:L-asparagine catabolic process via L-aspartate"/>
    <property type="evidence" value="ECO:0007669"/>
    <property type="project" value="TreeGrafter"/>
</dbReference>
<dbReference type="PANTHER" id="PTHR10188:SF43">
    <property type="entry name" value="ASPARAGINASE (EUROFUNG)"/>
    <property type="match status" value="1"/>
</dbReference>
<dbReference type="InterPro" id="IPR000246">
    <property type="entry name" value="Peptidase_T2"/>
</dbReference>
<dbReference type="PANTHER" id="PTHR10188">
    <property type="entry name" value="L-ASPARAGINASE"/>
    <property type="match status" value="1"/>
</dbReference>
<keyword evidence="3" id="KW-0645">Protease</keyword>
<feature type="binding site" evidence="10">
    <location>
        <begin position="143"/>
        <end position="146"/>
    </location>
    <ligand>
        <name>substrate</name>
    </ligand>
</feature>
<evidence type="ECO:0000256" key="4">
    <source>
        <dbReference type="ARBA" id="ARBA00022801"/>
    </source>
</evidence>
<comment type="similarity">
    <text evidence="2">Belongs to the Ntn-hydrolase family.</text>
</comment>
<feature type="binding site" evidence="10">
    <location>
        <begin position="166"/>
        <end position="169"/>
    </location>
    <ligand>
        <name>substrate</name>
    </ligand>
</feature>
<dbReference type="FunFam" id="3.60.20.30:FF:000001">
    <property type="entry name" value="Isoaspartyl peptidase/L-asparaginase"/>
    <property type="match status" value="1"/>
</dbReference>
<evidence type="ECO:0000313" key="12">
    <source>
        <dbReference type="EMBL" id="MAA17272.1"/>
    </source>
</evidence>
<comment type="subunit">
    <text evidence="8">Heterodimer of an alpha and beta chain produced by autocleavage.</text>
</comment>
<evidence type="ECO:0000256" key="5">
    <source>
        <dbReference type="ARBA" id="ARBA00022813"/>
    </source>
</evidence>
<proteinExistence type="inferred from homology"/>
<dbReference type="GO" id="GO:0005737">
    <property type="term" value="C:cytoplasm"/>
    <property type="evidence" value="ECO:0007669"/>
    <property type="project" value="TreeGrafter"/>
</dbReference>
<evidence type="ECO:0000256" key="10">
    <source>
        <dbReference type="PIRSR" id="PIRSR600246-2"/>
    </source>
</evidence>
<evidence type="ECO:0000256" key="3">
    <source>
        <dbReference type="ARBA" id="ARBA00022670"/>
    </source>
</evidence>
<evidence type="ECO:0000256" key="1">
    <source>
        <dbReference type="ARBA" id="ARBA00000306"/>
    </source>
</evidence>